<accession>A0A371RLA4</accession>
<proteinExistence type="inferred from homology"/>
<dbReference type="InParanoid" id="A0A371RLA4"/>
<dbReference type="AlphaFoldDB" id="A0A371RLA4"/>
<evidence type="ECO:0000313" key="4">
    <source>
        <dbReference type="Proteomes" id="UP000264589"/>
    </source>
</evidence>
<reference evidence="3 4" key="1">
    <citation type="submission" date="2018-08" db="EMBL/GenBank/DDBJ databases">
        <title>Parvularcula sp. SM1705, isolated from surface water of the South Sea China.</title>
        <authorList>
            <person name="Sun L."/>
        </authorList>
    </citation>
    <scope>NUCLEOTIDE SEQUENCE [LARGE SCALE GENOMIC DNA]</scope>
    <source>
        <strain evidence="3 4">SM1705</strain>
    </source>
</reference>
<dbReference type="Proteomes" id="UP000264589">
    <property type="component" value="Unassembled WGS sequence"/>
</dbReference>
<organism evidence="3 4">
    <name type="scientific">Parvularcula marina</name>
    <dbReference type="NCBI Taxonomy" id="2292771"/>
    <lineage>
        <taxon>Bacteria</taxon>
        <taxon>Pseudomonadati</taxon>
        <taxon>Pseudomonadota</taxon>
        <taxon>Alphaproteobacteria</taxon>
        <taxon>Parvularculales</taxon>
        <taxon>Parvularculaceae</taxon>
        <taxon>Parvularcula</taxon>
    </lineage>
</organism>
<feature type="signal peptide" evidence="2">
    <location>
        <begin position="1"/>
        <end position="23"/>
    </location>
</feature>
<evidence type="ECO:0000313" key="3">
    <source>
        <dbReference type="EMBL" id="RFB06227.1"/>
    </source>
</evidence>
<dbReference type="InterPro" id="IPR010131">
    <property type="entry name" value="MdtP/NodT-like"/>
</dbReference>
<dbReference type="Pfam" id="PF02321">
    <property type="entry name" value="OEP"/>
    <property type="match status" value="1"/>
</dbReference>
<dbReference type="PANTHER" id="PTHR30203:SF24">
    <property type="entry name" value="BLR4935 PROTEIN"/>
    <property type="match status" value="1"/>
</dbReference>
<protein>
    <submittedName>
        <fullName evidence="3">TolC family protein</fullName>
    </submittedName>
</protein>
<feature type="chain" id="PRO_5017001527" evidence="2">
    <location>
        <begin position="24"/>
        <end position="433"/>
    </location>
</feature>
<dbReference type="InterPro" id="IPR003423">
    <property type="entry name" value="OMP_efflux"/>
</dbReference>
<gene>
    <name evidence="3" type="ORF">DX908_13700</name>
</gene>
<keyword evidence="4" id="KW-1185">Reference proteome</keyword>
<dbReference type="OrthoDB" id="9791261at2"/>
<dbReference type="PANTHER" id="PTHR30203">
    <property type="entry name" value="OUTER MEMBRANE CATION EFFLUX PROTEIN"/>
    <property type="match status" value="1"/>
</dbReference>
<sequence length="433" mass="45614">MKFVICGALCVLASLSGASAARAGACGQPAGLYVPPIPSNQPLTLDAALGAVRSLSPEAREAALEARASQAEARQAGRWKNPSLIFEAENFEGTGPFSGFNQSETTFAIEQEFELGGQRSKRRRAAAARAALASADCAVILREAELQTALLFEELAVTAALTELAGEAAALSEELSEAVRRRVEAGAAAPPELSRASADHAALKAEHGALKAELASLQYALAAMWGSDEPRFVLPVLSEVGPLTVDGSMRARTHPRILRAEAASEMYRAQQRADRAALYPDVSVTFGIRRFEETGEDALVAGIGMPLPIFDRNRDAVAASGHRADAAEVSRNAELRRLAGEQAASLQRVEMLKARAELLQSEALPAAQSAYTASARGYQAGRFSLTDALDARRALIGTKAAAIEAQGALLAEQFRLGSLLGTAPFNEGGDHVQ</sequence>
<dbReference type="GO" id="GO:0015562">
    <property type="term" value="F:efflux transmembrane transporter activity"/>
    <property type="evidence" value="ECO:0007669"/>
    <property type="project" value="InterPro"/>
</dbReference>
<dbReference type="Gene3D" id="1.20.1600.10">
    <property type="entry name" value="Outer membrane efflux proteins (OEP)"/>
    <property type="match status" value="1"/>
</dbReference>
<dbReference type="EMBL" id="QUQO01000001">
    <property type="protein sequence ID" value="RFB06227.1"/>
    <property type="molecule type" value="Genomic_DNA"/>
</dbReference>
<comment type="caution">
    <text evidence="3">The sequence shown here is derived from an EMBL/GenBank/DDBJ whole genome shotgun (WGS) entry which is preliminary data.</text>
</comment>
<dbReference type="RefSeq" id="WP_116392861.1">
    <property type="nucleotide sequence ID" value="NZ_QUQO01000001.1"/>
</dbReference>
<keyword evidence="2" id="KW-0732">Signal</keyword>
<evidence type="ECO:0000256" key="1">
    <source>
        <dbReference type="ARBA" id="ARBA00007613"/>
    </source>
</evidence>
<comment type="similarity">
    <text evidence="1">Belongs to the outer membrane factor (OMF) (TC 1.B.17) family.</text>
</comment>
<evidence type="ECO:0000256" key="2">
    <source>
        <dbReference type="SAM" id="SignalP"/>
    </source>
</evidence>
<dbReference type="SUPFAM" id="SSF56954">
    <property type="entry name" value="Outer membrane efflux proteins (OEP)"/>
    <property type="match status" value="1"/>
</dbReference>
<name>A0A371RLA4_9PROT</name>